<organism evidence="1 2">
    <name type="scientific">Curtobacterium oceanosedimentum</name>
    <dbReference type="NCBI Taxonomy" id="465820"/>
    <lineage>
        <taxon>Bacteria</taxon>
        <taxon>Bacillati</taxon>
        <taxon>Actinomycetota</taxon>
        <taxon>Actinomycetes</taxon>
        <taxon>Micrococcales</taxon>
        <taxon>Microbacteriaceae</taxon>
        <taxon>Curtobacterium</taxon>
    </lineage>
</organism>
<evidence type="ECO:0000313" key="2">
    <source>
        <dbReference type="Proteomes" id="UP000072763"/>
    </source>
</evidence>
<dbReference type="InterPro" id="IPR043519">
    <property type="entry name" value="NT_sf"/>
</dbReference>
<sequence length="166" mass="18833">MDRFSRTAHELRTVFPHAPIEHVGSTSVPGLASKDTIDVAVGVLDVTDALDEARIDVARALGFEYVPASFADDPDHAFFLRIVQDRRTDHVHVVRLGSSVWNDYLLFRDYLRATPEALDRYEQAKRDLIARYAKHRDRYVSEKQPIVEALLMDARSWRSAGGRAAQ</sequence>
<dbReference type="EMBL" id="LDRC01000020">
    <property type="protein sequence ID" value="KTR53040.1"/>
    <property type="molecule type" value="Genomic_DNA"/>
</dbReference>
<dbReference type="SUPFAM" id="SSF81301">
    <property type="entry name" value="Nucleotidyltransferase"/>
    <property type="match status" value="1"/>
</dbReference>
<gene>
    <name evidence="1" type="ORF">NS359_04565</name>
</gene>
<dbReference type="Pfam" id="PF04229">
    <property type="entry name" value="GrpB"/>
    <property type="match status" value="1"/>
</dbReference>
<accession>A0A147DSV1</accession>
<name>A0A147DSV1_9MICO</name>
<dbReference type="Proteomes" id="UP000072763">
    <property type="component" value="Unassembled WGS sequence"/>
</dbReference>
<reference evidence="1 2" key="1">
    <citation type="journal article" date="2016" name="Front. Microbiol.">
        <title>Genomic Resource of Rice Seed Associated Bacteria.</title>
        <authorList>
            <person name="Midha S."/>
            <person name="Bansal K."/>
            <person name="Sharma S."/>
            <person name="Kumar N."/>
            <person name="Patil P.P."/>
            <person name="Chaudhry V."/>
            <person name="Patil P.B."/>
        </authorList>
    </citation>
    <scope>NUCLEOTIDE SEQUENCE [LARGE SCALE GENOMIC DNA]</scope>
    <source>
        <strain evidence="1 2">NS359</strain>
    </source>
</reference>
<protein>
    <recommendedName>
        <fullName evidence="3">GrpB family protein</fullName>
    </recommendedName>
</protein>
<dbReference type="AlphaFoldDB" id="A0A147DSV1"/>
<dbReference type="PATRIC" id="fig|465820.4.peg.954"/>
<proteinExistence type="predicted"/>
<comment type="caution">
    <text evidence="1">The sequence shown here is derived from an EMBL/GenBank/DDBJ whole genome shotgun (WGS) entry which is preliminary data.</text>
</comment>
<dbReference type="Gene3D" id="3.30.460.10">
    <property type="entry name" value="Beta Polymerase, domain 2"/>
    <property type="match status" value="1"/>
</dbReference>
<dbReference type="InterPro" id="IPR007344">
    <property type="entry name" value="GrpB/CoaE"/>
</dbReference>
<evidence type="ECO:0000313" key="1">
    <source>
        <dbReference type="EMBL" id="KTR53040.1"/>
    </source>
</evidence>
<evidence type="ECO:0008006" key="3">
    <source>
        <dbReference type="Google" id="ProtNLM"/>
    </source>
</evidence>
<dbReference type="PANTHER" id="PTHR34822">
    <property type="entry name" value="GRPB DOMAIN PROTEIN (AFU_ORTHOLOGUE AFUA_1G01530)"/>
    <property type="match status" value="1"/>
</dbReference>
<dbReference type="PANTHER" id="PTHR34822:SF1">
    <property type="entry name" value="GRPB FAMILY PROTEIN"/>
    <property type="match status" value="1"/>
</dbReference>